<dbReference type="KEGG" id="cpoy:GP475_08835"/>
<dbReference type="EMBL" id="CP046884">
    <property type="protein sequence ID" value="QNQ90732.1"/>
    <property type="molecule type" value="Genomic_DNA"/>
</dbReference>
<dbReference type="AlphaFoldDB" id="A0A7H0SQA7"/>
<keyword evidence="2" id="KW-1185">Reference proteome</keyword>
<dbReference type="RefSeq" id="WP_187974045.1">
    <property type="nucleotide sequence ID" value="NZ_CP046884.1"/>
</dbReference>
<evidence type="ECO:0000313" key="1">
    <source>
        <dbReference type="EMBL" id="QNQ90732.1"/>
    </source>
</evidence>
<name>A0A7H0SQA7_9CORY</name>
<dbReference type="SUPFAM" id="SSF143100">
    <property type="entry name" value="TTHA1013/TTHA0281-like"/>
    <property type="match status" value="1"/>
</dbReference>
<evidence type="ECO:0000313" key="2">
    <source>
        <dbReference type="Proteomes" id="UP000516320"/>
    </source>
</evidence>
<reference evidence="1 2" key="1">
    <citation type="submission" date="2019-12" db="EMBL/GenBank/DDBJ databases">
        <title>Corynebacterium sp. nov., isolated from feces of the Anser Albifrons in China.</title>
        <authorList>
            <person name="Liu Q."/>
        </authorList>
    </citation>
    <scope>NUCLEOTIDE SEQUENCE [LARGE SCALE GENOMIC DNA]</scope>
    <source>
        <strain evidence="1 2">4H37-19</strain>
    </source>
</reference>
<gene>
    <name evidence="1" type="ORF">GP475_08835</name>
</gene>
<accession>A0A7H0SQA7</accession>
<protein>
    <submittedName>
        <fullName evidence="1">Transcriptional regulator</fullName>
    </submittedName>
</protein>
<proteinExistence type="predicted"/>
<organism evidence="1 2">
    <name type="scientific">Corynebacterium poyangense</name>
    <dbReference type="NCBI Taxonomy" id="2684405"/>
    <lineage>
        <taxon>Bacteria</taxon>
        <taxon>Bacillati</taxon>
        <taxon>Actinomycetota</taxon>
        <taxon>Actinomycetes</taxon>
        <taxon>Mycobacteriales</taxon>
        <taxon>Corynebacteriaceae</taxon>
        <taxon>Corynebacterium</taxon>
    </lineage>
</organism>
<dbReference type="InterPro" id="IPR035069">
    <property type="entry name" value="TTHA1013/TTHA0281-like"/>
</dbReference>
<sequence>MKTVTAYATRCEGWWAVRVPEIDGLFTQARRLDQIPKMVRDAANLLDGIPPTELEVDVEIDGDLEPQIRKVQEARRAAEVSQRAATDISRATVKALAHQGVCYRDIGQLLGVSYQYTQKLAKS</sequence>
<dbReference type="Proteomes" id="UP000516320">
    <property type="component" value="Chromosome"/>
</dbReference>